<sequence length="141" mass="15952">MQIHNDKSSKIIEVFGQKFVKVVDLINMTYKHLDFPTLLLSWMLDGQIITTPCNGPLINSLTLCVNLLMNSSSNGAKPTEDCCSPLRTMMTNGMHCLSFIALVAFEMSNALFYFMTTLFEITPAYTSTIYSVHDTSHRHKY</sequence>
<dbReference type="EMBL" id="AYRZ02000011">
    <property type="protein sequence ID" value="PHT69028.1"/>
    <property type="molecule type" value="Genomic_DNA"/>
</dbReference>
<feature type="domain" description="Bifunctional inhibitor/plant lipid transfer protein/seed storage helical" evidence="2">
    <location>
        <begin position="49"/>
        <end position="100"/>
    </location>
</feature>
<feature type="transmembrane region" description="Helical" evidence="1">
    <location>
        <begin position="96"/>
        <end position="115"/>
    </location>
</feature>
<protein>
    <recommendedName>
        <fullName evidence="2">Bifunctional inhibitor/plant lipid transfer protein/seed storage helical domain-containing protein</fullName>
    </recommendedName>
</protein>
<reference evidence="3 4" key="1">
    <citation type="journal article" date="2014" name="Nat. Genet.">
        <title>Genome sequence of the hot pepper provides insights into the evolution of pungency in Capsicum species.</title>
        <authorList>
            <person name="Kim S."/>
            <person name="Park M."/>
            <person name="Yeom S.I."/>
            <person name="Kim Y.M."/>
            <person name="Lee J.M."/>
            <person name="Lee H.A."/>
            <person name="Seo E."/>
            <person name="Choi J."/>
            <person name="Cheong K."/>
            <person name="Kim K.T."/>
            <person name="Jung K."/>
            <person name="Lee G.W."/>
            <person name="Oh S.K."/>
            <person name="Bae C."/>
            <person name="Kim S.B."/>
            <person name="Lee H.Y."/>
            <person name="Kim S.Y."/>
            <person name="Kim M.S."/>
            <person name="Kang B.C."/>
            <person name="Jo Y.D."/>
            <person name="Yang H.B."/>
            <person name="Jeong H.J."/>
            <person name="Kang W.H."/>
            <person name="Kwon J.K."/>
            <person name="Shin C."/>
            <person name="Lim J.Y."/>
            <person name="Park J.H."/>
            <person name="Huh J.H."/>
            <person name="Kim J.S."/>
            <person name="Kim B.D."/>
            <person name="Cohen O."/>
            <person name="Paran I."/>
            <person name="Suh M.C."/>
            <person name="Lee S.B."/>
            <person name="Kim Y.K."/>
            <person name="Shin Y."/>
            <person name="Noh S.J."/>
            <person name="Park J."/>
            <person name="Seo Y.S."/>
            <person name="Kwon S.Y."/>
            <person name="Kim H.A."/>
            <person name="Park J.M."/>
            <person name="Kim H.J."/>
            <person name="Choi S.B."/>
            <person name="Bosland P.W."/>
            <person name="Reeves G."/>
            <person name="Jo S.H."/>
            <person name="Lee B.W."/>
            <person name="Cho H.T."/>
            <person name="Choi H.S."/>
            <person name="Lee M.S."/>
            <person name="Yu Y."/>
            <person name="Do Choi Y."/>
            <person name="Park B.S."/>
            <person name="van Deynze A."/>
            <person name="Ashrafi H."/>
            <person name="Hill T."/>
            <person name="Kim W.T."/>
            <person name="Pai H.S."/>
            <person name="Ahn H.K."/>
            <person name="Yeam I."/>
            <person name="Giovannoni J.J."/>
            <person name="Rose J.K."/>
            <person name="Sorensen I."/>
            <person name="Lee S.J."/>
            <person name="Kim R.W."/>
            <person name="Choi I.Y."/>
            <person name="Choi B.S."/>
            <person name="Lim J.S."/>
            <person name="Lee Y.H."/>
            <person name="Choi D."/>
        </authorList>
    </citation>
    <scope>NUCLEOTIDE SEQUENCE [LARGE SCALE GENOMIC DNA]</scope>
    <source>
        <strain evidence="4">cv. CM334</strain>
    </source>
</reference>
<evidence type="ECO:0000313" key="3">
    <source>
        <dbReference type="EMBL" id="PHT69028.1"/>
    </source>
</evidence>
<dbReference type="AlphaFoldDB" id="A0A2G2YGZ5"/>
<dbReference type="SUPFAM" id="SSF47699">
    <property type="entry name" value="Bifunctional inhibitor/lipid-transfer protein/seed storage 2S albumin"/>
    <property type="match status" value="1"/>
</dbReference>
<dbReference type="InterPro" id="IPR016140">
    <property type="entry name" value="Bifunc_inhib/LTP/seed_store"/>
</dbReference>
<proteinExistence type="predicted"/>
<reference evidence="3 4" key="2">
    <citation type="journal article" date="2017" name="Genome Biol.">
        <title>New reference genome sequences of hot pepper reveal the massive evolution of plant disease-resistance genes by retroduplication.</title>
        <authorList>
            <person name="Kim S."/>
            <person name="Park J."/>
            <person name="Yeom S.I."/>
            <person name="Kim Y.M."/>
            <person name="Seo E."/>
            <person name="Kim K.T."/>
            <person name="Kim M.S."/>
            <person name="Lee J.M."/>
            <person name="Cheong K."/>
            <person name="Shin H.S."/>
            <person name="Kim S.B."/>
            <person name="Han K."/>
            <person name="Lee J."/>
            <person name="Park M."/>
            <person name="Lee H.A."/>
            <person name="Lee H.Y."/>
            <person name="Lee Y."/>
            <person name="Oh S."/>
            <person name="Lee J.H."/>
            <person name="Choi E."/>
            <person name="Choi E."/>
            <person name="Lee S.E."/>
            <person name="Jeon J."/>
            <person name="Kim H."/>
            <person name="Choi G."/>
            <person name="Song H."/>
            <person name="Lee J."/>
            <person name="Lee S.C."/>
            <person name="Kwon J.K."/>
            <person name="Lee H.Y."/>
            <person name="Koo N."/>
            <person name="Hong Y."/>
            <person name="Kim R.W."/>
            <person name="Kang W.H."/>
            <person name="Huh J.H."/>
            <person name="Kang B.C."/>
            <person name="Yang T.J."/>
            <person name="Lee Y.H."/>
            <person name="Bennetzen J.L."/>
            <person name="Choi D."/>
        </authorList>
    </citation>
    <scope>NUCLEOTIDE SEQUENCE [LARGE SCALE GENOMIC DNA]</scope>
    <source>
        <strain evidence="4">cv. CM334</strain>
    </source>
</reference>
<accession>A0A2G2YGZ5</accession>
<keyword evidence="1" id="KW-0472">Membrane</keyword>
<dbReference type="InterPro" id="IPR036312">
    <property type="entry name" value="Bifun_inhib/LTP/seed_sf"/>
</dbReference>
<dbReference type="Proteomes" id="UP000222542">
    <property type="component" value="Unassembled WGS sequence"/>
</dbReference>
<keyword evidence="4" id="KW-1185">Reference proteome</keyword>
<dbReference type="STRING" id="4072.A0A2G2YGZ5"/>
<comment type="caution">
    <text evidence="3">The sequence shown here is derived from an EMBL/GenBank/DDBJ whole genome shotgun (WGS) entry which is preliminary data.</text>
</comment>
<dbReference type="CDD" id="cd00010">
    <property type="entry name" value="AAI_LTSS"/>
    <property type="match status" value="1"/>
</dbReference>
<dbReference type="Pfam" id="PF14368">
    <property type="entry name" value="LTP_2"/>
    <property type="match status" value="1"/>
</dbReference>
<dbReference type="Gramene" id="PHT69028">
    <property type="protein sequence ID" value="PHT69028"/>
    <property type="gene ID" value="T459_28515"/>
</dbReference>
<evidence type="ECO:0000259" key="2">
    <source>
        <dbReference type="Pfam" id="PF14368"/>
    </source>
</evidence>
<keyword evidence="1" id="KW-1133">Transmembrane helix</keyword>
<keyword evidence="1" id="KW-0812">Transmembrane</keyword>
<organism evidence="3 4">
    <name type="scientific">Capsicum annuum</name>
    <name type="common">Capsicum pepper</name>
    <dbReference type="NCBI Taxonomy" id="4072"/>
    <lineage>
        <taxon>Eukaryota</taxon>
        <taxon>Viridiplantae</taxon>
        <taxon>Streptophyta</taxon>
        <taxon>Embryophyta</taxon>
        <taxon>Tracheophyta</taxon>
        <taxon>Spermatophyta</taxon>
        <taxon>Magnoliopsida</taxon>
        <taxon>eudicotyledons</taxon>
        <taxon>Gunneridae</taxon>
        <taxon>Pentapetalae</taxon>
        <taxon>asterids</taxon>
        <taxon>lamiids</taxon>
        <taxon>Solanales</taxon>
        <taxon>Solanaceae</taxon>
        <taxon>Solanoideae</taxon>
        <taxon>Capsiceae</taxon>
        <taxon>Capsicum</taxon>
    </lineage>
</organism>
<evidence type="ECO:0000256" key="1">
    <source>
        <dbReference type="SAM" id="Phobius"/>
    </source>
</evidence>
<evidence type="ECO:0000313" key="4">
    <source>
        <dbReference type="Proteomes" id="UP000222542"/>
    </source>
</evidence>
<gene>
    <name evidence="3" type="ORF">T459_28515</name>
</gene>
<name>A0A2G2YGZ5_CAPAN</name>